<comment type="caution">
    <text evidence="2">The sequence shown here is derived from an EMBL/GenBank/DDBJ whole genome shotgun (WGS) entry which is preliminary data.</text>
</comment>
<accession>A0A916U504</accession>
<dbReference type="EMBL" id="BMGG01000003">
    <property type="protein sequence ID" value="GGC60818.1"/>
    <property type="molecule type" value="Genomic_DNA"/>
</dbReference>
<sequence>MPAHQPRPAEAQTPLADVTIVDFTHFIAGPFATLILADLGARVIKIENADEGDGFRSYPPHIGSEGVPYLWANRNKESVGLDLKSPAGREVALDLIERADVVVENFATGAMERLGLGYELLASRKPDLIFCSVSAYGRSGPSAGRVGFDPIVQAESGFISMNGFPEQEGVRAGPSIMDMAAAMMTANAIQAALIARMRTGEGQRIETKLIEAALNMLGNFHMSYLATGVSPTRFGNTQNTAVPVGSFETRDGPIYLACANDRIFRRLMTDVLGRPDLAHHPDYATSKARRDNQKPLLALIGEALRRDDRANWLARMHAAGVAAGAIRTVGEALQSAEVAALDLLSEIEHPVLGPVPNVGLPIHFSRTPLADPVAAPMLGVDTDAVLGALLGYGPDRILQIAREGGLGRARQDAAREVLGTMEGN</sequence>
<dbReference type="Pfam" id="PF02515">
    <property type="entry name" value="CoA_transf_3"/>
    <property type="match status" value="1"/>
</dbReference>
<dbReference type="Gene3D" id="3.40.50.10540">
    <property type="entry name" value="Crotonobetainyl-coa:carnitine coa-transferase, domain 1"/>
    <property type="match status" value="1"/>
</dbReference>
<dbReference type="InterPro" id="IPR003673">
    <property type="entry name" value="CoA-Trfase_fam_III"/>
</dbReference>
<evidence type="ECO:0000256" key="1">
    <source>
        <dbReference type="ARBA" id="ARBA00022679"/>
    </source>
</evidence>
<name>A0A916U504_9HYPH</name>
<dbReference type="InterPro" id="IPR023606">
    <property type="entry name" value="CoA-Trfase_III_dom_1_sf"/>
</dbReference>
<gene>
    <name evidence="2" type="ORF">GCM10010994_19330</name>
</gene>
<keyword evidence="1 2" id="KW-0808">Transferase</keyword>
<dbReference type="PANTHER" id="PTHR48207">
    <property type="entry name" value="SUCCINATE--HYDROXYMETHYLGLUTARATE COA-TRANSFERASE"/>
    <property type="match status" value="1"/>
</dbReference>
<dbReference type="SUPFAM" id="SSF89796">
    <property type="entry name" value="CoA-transferase family III (CaiB/BaiF)"/>
    <property type="match status" value="1"/>
</dbReference>
<dbReference type="GO" id="GO:0008410">
    <property type="term" value="F:CoA-transferase activity"/>
    <property type="evidence" value="ECO:0007669"/>
    <property type="project" value="TreeGrafter"/>
</dbReference>
<organism evidence="2 3">
    <name type="scientific">Chelatococcus reniformis</name>
    <dbReference type="NCBI Taxonomy" id="1494448"/>
    <lineage>
        <taxon>Bacteria</taxon>
        <taxon>Pseudomonadati</taxon>
        <taxon>Pseudomonadota</taxon>
        <taxon>Alphaproteobacteria</taxon>
        <taxon>Hyphomicrobiales</taxon>
        <taxon>Chelatococcaceae</taxon>
        <taxon>Chelatococcus</taxon>
    </lineage>
</organism>
<keyword evidence="3" id="KW-1185">Reference proteome</keyword>
<dbReference type="Gene3D" id="3.30.1540.10">
    <property type="entry name" value="formyl-coa transferase, domain 3"/>
    <property type="match status" value="1"/>
</dbReference>
<evidence type="ECO:0000313" key="3">
    <source>
        <dbReference type="Proteomes" id="UP000637002"/>
    </source>
</evidence>
<protein>
    <submittedName>
        <fullName evidence="2">CoA transferase</fullName>
    </submittedName>
</protein>
<reference evidence="2" key="1">
    <citation type="journal article" date="2014" name="Int. J. Syst. Evol. Microbiol.">
        <title>Complete genome sequence of Corynebacterium casei LMG S-19264T (=DSM 44701T), isolated from a smear-ripened cheese.</title>
        <authorList>
            <consortium name="US DOE Joint Genome Institute (JGI-PGF)"/>
            <person name="Walter F."/>
            <person name="Albersmeier A."/>
            <person name="Kalinowski J."/>
            <person name="Ruckert C."/>
        </authorList>
    </citation>
    <scope>NUCLEOTIDE SEQUENCE</scope>
    <source>
        <strain evidence="2">CGMCC 1.12919</strain>
    </source>
</reference>
<dbReference type="InterPro" id="IPR050483">
    <property type="entry name" value="CoA-transferase_III_domain"/>
</dbReference>
<dbReference type="Proteomes" id="UP000637002">
    <property type="component" value="Unassembled WGS sequence"/>
</dbReference>
<dbReference type="InterPro" id="IPR044855">
    <property type="entry name" value="CoA-Trfase_III_dom3_sf"/>
</dbReference>
<dbReference type="AlphaFoldDB" id="A0A916U504"/>
<reference evidence="2" key="2">
    <citation type="submission" date="2020-09" db="EMBL/GenBank/DDBJ databases">
        <authorList>
            <person name="Sun Q."/>
            <person name="Zhou Y."/>
        </authorList>
    </citation>
    <scope>NUCLEOTIDE SEQUENCE</scope>
    <source>
        <strain evidence="2">CGMCC 1.12919</strain>
    </source>
</reference>
<proteinExistence type="predicted"/>
<dbReference type="PANTHER" id="PTHR48207:SF4">
    <property type="entry name" value="BLL6097 PROTEIN"/>
    <property type="match status" value="1"/>
</dbReference>
<evidence type="ECO:0000313" key="2">
    <source>
        <dbReference type="EMBL" id="GGC60818.1"/>
    </source>
</evidence>